<name>A0A319C976_9EURO</name>
<dbReference type="RefSeq" id="XP_025492556.1">
    <property type="nucleotide sequence ID" value="XM_025641450.1"/>
</dbReference>
<proteinExistence type="predicted"/>
<dbReference type="AlphaFoldDB" id="A0A319C976"/>
<keyword evidence="3" id="KW-1185">Reference proteome</keyword>
<sequence length="185" mass="20624">MCCTWPSFIHLSLPIHFFIFSVSVYDSIELSPSTCLLTQLLYIYTDIHKSKKSRVKGPEGVLLLATNLSDYCQLSQVCHIFGDKPWAETNHVSAGANQMKSSPLGLSIQEGLLGIIPVHQWLLAFTAYHSGCLSADFFSVFYSSSFLCFPLLSLFAVHRNEIDRLLHSVGPDKAHSCWRALVSVV</sequence>
<dbReference type="GeneID" id="37144192"/>
<evidence type="ECO:0000313" key="3">
    <source>
        <dbReference type="Proteomes" id="UP000248340"/>
    </source>
</evidence>
<feature type="signal peptide" evidence="1">
    <location>
        <begin position="1"/>
        <end position="24"/>
    </location>
</feature>
<evidence type="ECO:0000256" key="1">
    <source>
        <dbReference type="SAM" id="SignalP"/>
    </source>
</evidence>
<gene>
    <name evidence="2" type="ORF">BO82DRAFT_66379</name>
</gene>
<dbReference type="Proteomes" id="UP000248340">
    <property type="component" value="Unassembled WGS sequence"/>
</dbReference>
<keyword evidence="1" id="KW-0732">Signal</keyword>
<organism evidence="2 3">
    <name type="scientific">Aspergillus uvarum CBS 121591</name>
    <dbReference type="NCBI Taxonomy" id="1448315"/>
    <lineage>
        <taxon>Eukaryota</taxon>
        <taxon>Fungi</taxon>
        <taxon>Dikarya</taxon>
        <taxon>Ascomycota</taxon>
        <taxon>Pezizomycotina</taxon>
        <taxon>Eurotiomycetes</taxon>
        <taxon>Eurotiomycetidae</taxon>
        <taxon>Eurotiales</taxon>
        <taxon>Aspergillaceae</taxon>
        <taxon>Aspergillus</taxon>
        <taxon>Aspergillus subgen. Circumdati</taxon>
    </lineage>
</organism>
<evidence type="ECO:0000313" key="2">
    <source>
        <dbReference type="EMBL" id="PYH82356.1"/>
    </source>
</evidence>
<feature type="chain" id="PRO_5016449454" evidence="1">
    <location>
        <begin position="25"/>
        <end position="185"/>
    </location>
</feature>
<protein>
    <submittedName>
        <fullName evidence="2">Uncharacterized protein</fullName>
    </submittedName>
</protein>
<accession>A0A319C976</accession>
<reference evidence="2 3" key="1">
    <citation type="submission" date="2016-12" db="EMBL/GenBank/DDBJ databases">
        <title>The genomes of Aspergillus section Nigri reveals drivers in fungal speciation.</title>
        <authorList>
            <consortium name="DOE Joint Genome Institute"/>
            <person name="Vesth T.C."/>
            <person name="Nybo J."/>
            <person name="Theobald S."/>
            <person name="Brandl J."/>
            <person name="Frisvad J.C."/>
            <person name="Nielsen K.F."/>
            <person name="Lyhne E.K."/>
            <person name="Kogle M.E."/>
            <person name="Kuo A."/>
            <person name="Riley R."/>
            <person name="Clum A."/>
            <person name="Nolan M."/>
            <person name="Lipzen A."/>
            <person name="Salamov A."/>
            <person name="Henrissat B."/>
            <person name="Wiebenga A."/>
            <person name="De Vries R.P."/>
            <person name="Grigoriev I.V."/>
            <person name="Mortensen U.H."/>
            <person name="Andersen M.R."/>
            <person name="Baker S.E."/>
        </authorList>
    </citation>
    <scope>NUCLEOTIDE SEQUENCE [LARGE SCALE GENOMIC DNA]</scope>
    <source>
        <strain evidence="2 3">CBS 121591</strain>
    </source>
</reference>
<dbReference type="EMBL" id="KZ821696">
    <property type="protein sequence ID" value="PYH82356.1"/>
    <property type="molecule type" value="Genomic_DNA"/>
</dbReference>
<dbReference type="VEuPathDB" id="FungiDB:BO82DRAFT_66379"/>